<dbReference type="InterPro" id="IPR014746">
    <property type="entry name" value="Gln_synth/guanido_kin_cat_dom"/>
</dbReference>
<dbReference type="HAMAP" id="MF_01609">
    <property type="entry name" value="Glu_cys_ligase_2"/>
    <property type="match status" value="1"/>
</dbReference>
<keyword evidence="3 5" id="KW-0067">ATP-binding</keyword>
<dbReference type="InterPro" id="IPR050141">
    <property type="entry name" value="GCL_type2/YbdK_subfam"/>
</dbReference>
<dbReference type="InterPro" id="IPR006336">
    <property type="entry name" value="GCS2"/>
</dbReference>
<proteinExistence type="inferred from homology"/>
<evidence type="ECO:0000313" key="7">
    <source>
        <dbReference type="Proteomes" id="UP000734823"/>
    </source>
</evidence>
<dbReference type="PANTHER" id="PTHR36510:SF1">
    <property type="entry name" value="GLUTAMATE--CYSTEINE LIGASE 2-RELATED"/>
    <property type="match status" value="1"/>
</dbReference>
<dbReference type="SUPFAM" id="SSF55931">
    <property type="entry name" value="Glutamine synthetase/guanido kinase"/>
    <property type="match status" value="1"/>
</dbReference>
<evidence type="ECO:0000256" key="3">
    <source>
        <dbReference type="ARBA" id="ARBA00022840"/>
    </source>
</evidence>
<dbReference type="NCBIfam" id="TIGR02050">
    <property type="entry name" value="gshA_cyan_rel"/>
    <property type="match status" value="1"/>
</dbReference>
<name>A0ABR7L7L0_9PSEU</name>
<comment type="caution">
    <text evidence="6">The sequence shown here is derived from an EMBL/GenBank/DDBJ whole genome shotgun (WGS) entry which is preliminary data.</text>
</comment>
<dbReference type="InterPro" id="IPR011793">
    <property type="entry name" value="YbdK"/>
</dbReference>
<comment type="similarity">
    <text evidence="5">Belongs to the glutamate--cysteine ligase type 2 family. YbdK subfamily.</text>
</comment>
<dbReference type="GO" id="GO:0016874">
    <property type="term" value="F:ligase activity"/>
    <property type="evidence" value="ECO:0007669"/>
    <property type="project" value="UniProtKB-KW"/>
</dbReference>
<reference evidence="6 7" key="1">
    <citation type="submission" date="2020-06" db="EMBL/GenBank/DDBJ databases">
        <title>Actinokineospora xiongansis sp. nov., isolated from soil of Baiyangdian.</title>
        <authorList>
            <person name="Zhang X."/>
        </authorList>
    </citation>
    <scope>NUCLEOTIDE SEQUENCE [LARGE SCALE GENOMIC DNA]</scope>
    <source>
        <strain evidence="6 7">HBU206404</strain>
    </source>
</reference>
<evidence type="ECO:0000256" key="5">
    <source>
        <dbReference type="HAMAP-Rule" id="MF_01609"/>
    </source>
</evidence>
<gene>
    <name evidence="6" type="ORF">GPZ80_16015</name>
</gene>
<comment type="catalytic activity">
    <reaction evidence="4 5">
        <text>L-cysteine + L-glutamate + ATP = gamma-L-glutamyl-L-cysteine + ADP + phosphate + H(+)</text>
        <dbReference type="Rhea" id="RHEA:13285"/>
        <dbReference type="ChEBI" id="CHEBI:15378"/>
        <dbReference type="ChEBI" id="CHEBI:29985"/>
        <dbReference type="ChEBI" id="CHEBI:30616"/>
        <dbReference type="ChEBI" id="CHEBI:35235"/>
        <dbReference type="ChEBI" id="CHEBI:43474"/>
        <dbReference type="ChEBI" id="CHEBI:58173"/>
        <dbReference type="ChEBI" id="CHEBI:456216"/>
        <dbReference type="EC" id="6.3.2.2"/>
    </reaction>
</comment>
<evidence type="ECO:0000256" key="1">
    <source>
        <dbReference type="ARBA" id="ARBA00022598"/>
    </source>
</evidence>
<accession>A0ABR7L7L0</accession>
<dbReference type="PANTHER" id="PTHR36510">
    <property type="entry name" value="GLUTAMATE--CYSTEINE LIGASE 2-RELATED"/>
    <property type="match status" value="1"/>
</dbReference>
<comment type="function">
    <text evidence="5">ATP-dependent carboxylate-amine ligase which exhibits weak glutamate--cysteine ligase activity.</text>
</comment>
<sequence>MRSPAPCPSVGVEEEFFLVDPTTGELLPRNVAVVESAHLHGVELDLELLGAQVETKTAVCWSMREVRAQVLATRAAAGAAAVRSSARLVATGVSLGDDRDQPLTDKQRYARMADVFGPMAREHAVCGCHIHVAVPDRETAVQVSNHLRPWLPILLALTANSAIHRGRDTGYASWRSIMWSRWPCGGPPPYFTSAEHYDSLVAMMMESGVVLDKGMVYWDIRPSHHLPTVEIRVSDVPATVDETTLLAALVRALVATATRATQAGTMALPIPPEALRAAYWRAARDGMEGTAVDVTTSQRVPPNQVLVGLMRHIRDELEESGERQQVEKLLRKVLAQGNGATSQRRTLATHGNLSDVVTVAARRTLQGTSQRTPLRSMT</sequence>
<dbReference type="Gene3D" id="3.30.590.20">
    <property type="match status" value="1"/>
</dbReference>
<dbReference type="NCBIfam" id="NF010041">
    <property type="entry name" value="PRK13517.1-1"/>
    <property type="match status" value="1"/>
</dbReference>
<evidence type="ECO:0000256" key="4">
    <source>
        <dbReference type="ARBA" id="ARBA00048819"/>
    </source>
</evidence>
<evidence type="ECO:0000256" key="2">
    <source>
        <dbReference type="ARBA" id="ARBA00022741"/>
    </source>
</evidence>
<organism evidence="6 7">
    <name type="scientific">Actinokineospora xionganensis</name>
    <dbReference type="NCBI Taxonomy" id="2684470"/>
    <lineage>
        <taxon>Bacteria</taxon>
        <taxon>Bacillati</taxon>
        <taxon>Actinomycetota</taxon>
        <taxon>Actinomycetes</taxon>
        <taxon>Pseudonocardiales</taxon>
        <taxon>Pseudonocardiaceae</taxon>
        <taxon>Actinokineospora</taxon>
    </lineage>
</organism>
<dbReference type="EC" id="6.3.2.2" evidence="5"/>
<evidence type="ECO:0000313" key="6">
    <source>
        <dbReference type="EMBL" id="MBC6448678.1"/>
    </source>
</evidence>
<dbReference type="EMBL" id="JABVED010000008">
    <property type="protein sequence ID" value="MBC6448678.1"/>
    <property type="molecule type" value="Genomic_DNA"/>
</dbReference>
<dbReference type="Pfam" id="PF04107">
    <property type="entry name" value="GCS2"/>
    <property type="match status" value="1"/>
</dbReference>
<dbReference type="Proteomes" id="UP000734823">
    <property type="component" value="Unassembled WGS sequence"/>
</dbReference>
<keyword evidence="2 5" id="KW-0547">Nucleotide-binding</keyword>
<dbReference type="RefSeq" id="WP_187221154.1">
    <property type="nucleotide sequence ID" value="NZ_JABVED010000008.1"/>
</dbReference>
<protein>
    <recommendedName>
        <fullName evidence="5">Putative glutamate--cysteine ligase 2</fullName>
        <ecNumber evidence="5">6.3.2.2</ecNumber>
    </recommendedName>
    <alternativeName>
        <fullName evidence="5">Gamma-glutamylcysteine synthetase 2</fullName>
        <shortName evidence="5">GCS 2</shortName>
        <shortName evidence="5">Gamma-GCS 2</shortName>
    </alternativeName>
</protein>
<keyword evidence="7" id="KW-1185">Reference proteome</keyword>
<keyword evidence="1 5" id="KW-0436">Ligase</keyword>